<evidence type="ECO:0000256" key="4">
    <source>
        <dbReference type="ARBA" id="ARBA00048391"/>
    </source>
</evidence>
<dbReference type="SUPFAM" id="SSF53335">
    <property type="entry name" value="S-adenosyl-L-methionine-dependent methyltransferases"/>
    <property type="match status" value="1"/>
</dbReference>
<comment type="catalytic activity">
    <reaction evidence="4 5">
        <text>L-glutaminyl-[peptide chain release factor] + S-adenosyl-L-methionine = N(5)-methyl-L-glutaminyl-[peptide chain release factor] + S-adenosyl-L-homocysteine + H(+)</text>
        <dbReference type="Rhea" id="RHEA:42896"/>
        <dbReference type="Rhea" id="RHEA-COMP:10271"/>
        <dbReference type="Rhea" id="RHEA-COMP:10272"/>
        <dbReference type="ChEBI" id="CHEBI:15378"/>
        <dbReference type="ChEBI" id="CHEBI:30011"/>
        <dbReference type="ChEBI" id="CHEBI:57856"/>
        <dbReference type="ChEBI" id="CHEBI:59789"/>
        <dbReference type="ChEBI" id="CHEBI:61891"/>
        <dbReference type="EC" id="2.1.1.297"/>
    </reaction>
</comment>
<dbReference type="InterPro" id="IPR040758">
    <property type="entry name" value="PrmC_N"/>
</dbReference>
<keyword evidence="1 5" id="KW-0489">Methyltransferase</keyword>
<dbReference type="InterPro" id="IPR050320">
    <property type="entry name" value="N5-glutamine_MTase"/>
</dbReference>
<evidence type="ECO:0000313" key="9">
    <source>
        <dbReference type="Proteomes" id="UP000261212"/>
    </source>
</evidence>
<reference evidence="8 9" key="1">
    <citation type="submission" date="2018-08" db="EMBL/GenBank/DDBJ databases">
        <title>A genome reference for cultivated species of the human gut microbiota.</title>
        <authorList>
            <person name="Zou Y."/>
            <person name="Xue W."/>
            <person name="Luo G."/>
        </authorList>
    </citation>
    <scope>NUCLEOTIDE SEQUENCE [LARGE SCALE GENOMIC DNA]</scope>
    <source>
        <strain evidence="8 9">AM25-6</strain>
    </source>
</reference>
<organism evidence="8 9">
    <name type="scientific">Anaerofustis stercorihominis</name>
    <dbReference type="NCBI Taxonomy" id="214853"/>
    <lineage>
        <taxon>Bacteria</taxon>
        <taxon>Bacillati</taxon>
        <taxon>Bacillota</taxon>
        <taxon>Clostridia</taxon>
        <taxon>Eubacteriales</taxon>
        <taxon>Eubacteriaceae</taxon>
        <taxon>Anaerofustis</taxon>
    </lineage>
</organism>
<protein>
    <recommendedName>
        <fullName evidence="5">Release factor glutamine methyltransferase</fullName>
        <shortName evidence="5">RF MTase</shortName>
        <ecNumber evidence="5">2.1.1.297</ecNumber>
    </recommendedName>
    <alternativeName>
        <fullName evidence="5">N5-glutamine methyltransferase PrmC</fullName>
    </alternativeName>
    <alternativeName>
        <fullName evidence="5">Protein-(glutamine-N5) MTase PrmC</fullName>
    </alternativeName>
    <alternativeName>
        <fullName evidence="5">Protein-glutamine N-methyltransferase PrmC</fullName>
    </alternativeName>
</protein>
<dbReference type="Pfam" id="PF17827">
    <property type="entry name" value="PrmC_N"/>
    <property type="match status" value="1"/>
</dbReference>
<dbReference type="GO" id="GO:0102559">
    <property type="term" value="F:peptide chain release factor N(5)-glutamine methyltransferase activity"/>
    <property type="evidence" value="ECO:0007669"/>
    <property type="project" value="UniProtKB-EC"/>
</dbReference>
<proteinExistence type="inferred from homology"/>
<sequence>MTVKEALETASRKLKENNIENPINEAKYLLKYLLKKDDVFFITDLNYELTDEEINEYEQLVNKRCAHVPFGYITGIKEFMGLDFHVDRETLIPRPETEIIVEYMIEHFKGITLDILEIGVGSGCISISTAKYLENVNILGVDINEKALSIANKNIEYHNVDDRVKFIRSDIYENVEGKFDVIISNPPYIRKDIIETLEDDVKKYEPILALDGGEDGLYFYREIIKNASKYLNESGHIIFEIGYDQGEQVKDLLIQNNFTNIEIINDLAGFDRTVVGKLK</sequence>
<evidence type="ECO:0000256" key="2">
    <source>
        <dbReference type="ARBA" id="ARBA00022679"/>
    </source>
</evidence>
<dbReference type="AlphaFoldDB" id="A0A3E3DXX4"/>
<dbReference type="EC" id="2.1.1.297" evidence="5"/>
<name>A0A3E3DXX4_9FIRM</name>
<dbReference type="PANTHER" id="PTHR18895:SF74">
    <property type="entry name" value="MTRF1L RELEASE FACTOR GLUTAMINE METHYLTRANSFERASE"/>
    <property type="match status" value="1"/>
</dbReference>
<gene>
    <name evidence="5 8" type="primary">prmC</name>
    <name evidence="8" type="ORF">DW687_09320</name>
</gene>
<dbReference type="Gene3D" id="1.10.8.10">
    <property type="entry name" value="DNA helicase RuvA subunit, C-terminal domain"/>
    <property type="match status" value="1"/>
</dbReference>
<dbReference type="CDD" id="cd02440">
    <property type="entry name" value="AdoMet_MTases"/>
    <property type="match status" value="1"/>
</dbReference>
<evidence type="ECO:0000256" key="5">
    <source>
        <dbReference type="HAMAP-Rule" id="MF_02126"/>
    </source>
</evidence>
<dbReference type="Proteomes" id="UP000261212">
    <property type="component" value="Unassembled WGS sequence"/>
</dbReference>
<dbReference type="NCBIfam" id="TIGR03534">
    <property type="entry name" value="RF_mod_PrmC"/>
    <property type="match status" value="1"/>
</dbReference>
<comment type="caution">
    <text evidence="8">The sequence shown here is derived from an EMBL/GenBank/DDBJ whole genome shotgun (WGS) entry which is preliminary data.</text>
</comment>
<evidence type="ECO:0000256" key="3">
    <source>
        <dbReference type="ARBA" id="ARBA00022691"/>
    </source>
</evidence>
<comment type="caution">
    <text evidence="5">Lacks conserved residue(s) required for the propagation of feature annotation.</text>
</comment>
<feature type="binding site" evidence="5">
    <location>
        <position position="185"/>
    </location>
    <ligand>
        <name>S-adenosyl-L-methionine</name>
        <dbReference type="ChEBI" id="CHEBI:59789"/>
    </ligand>
</feature>
<evidence type="ECO:0000259" key="6">
    <source>
        <dbReference type="Pfam" id="PF05175"/>
    </source>
</evidence>
<evidence type="ECO:0000313" key="8">
    <source>
        <dbReference type="EMBL" id="RGD73548.1"/>
    </source>
</evidence>
<dbReference type="InterPro" id="IPR004556">
    <property type="entry name" value="HemK-like"/>
</dbReference>
<keyword evidence="3 5" id="KW-0949">S-adenosyl-L-methionine</keyword>
<comment type="function">
    <text evidence="5">Methylates the class 1 translation termination release factors RF1/PrfA and RF2/PrfB on the glutamine residue of the universally conserved GGQ motif.</text>
</comment>
<dbReference type="GO" id="GO:0003676">
    <property type="term" value="F:nucleic acid binding"/>
    <property type="evidence" value="ECO:0007669"/>
    <property type="project" value="InterPro"/>
</dbReference>
<dbReference type="GeneID" id="98001248"/>
<accession>A0A3E3DXX4</accession>
<dbReference type="PROSITE" id="PS00092">
    <property type="entry name" value="N6_MTASE"/>
    <property type="match status" value="1"/>
</dbReference>
<feature type="binding site" evidence="5">
    <location>
        <begin position="185"/>
        <end position="188"/>
    </location>
    <ligand>
        <name>substrate</name>
    </ligand>
</feature>
<dbReference type="HAMAP" id="MF_02126">
    <property type="entry name" value="RF_methyltr_PrmC"/>
    <property type="match status" value="1"/>
</dbReference>
<dbReference type="GO" id="GO:0032259">
    <property type="term" value="P:methylation"/>
    <property type="evidence" value="ECO:0007669"/>
    <property type="project" value="UniProtKB-KW"/>
</dbReference>
<dbReference type="NCBIfam" id="TIGR00536">
    <property type="entry name" value="hemK_fam"/>
    <property type="match status" value="1"/>
</dbReference>
<comment type="similarity">
    <text evidence="5">Belongs to the protein N5-glutamine methyltransferase family. PrmC subfamily.</text>
</comment>
<feature type="binding site" evidence="5">
    <location>
        <position position="142"/>
    </location>
    <ligand>
        <name>S-adenosyl-L-methionine</name>
        <dbReference type="ChEBI" id="CHEBI:59789"/>
    </ligand>
</feature>
<feature type="binding site" evidence="5">
    <location>
        <begin position="119"/>
        <end position="123"/>
    </location>
    <ligand>
        <name>S-adenosyl-L-methionine</name>
        <dbReference type="ChEBI" id="CHEBI:59789"/>
    </ligand>
</feature>
<dbReference type="EMBL" id="QUSM01000005">
    <property type="protein sequence ID" value="RGD73548.1"/>
    <property type="molecule type" value="Genomic_DNA"/>
</dbReference>
<evidence type="ECO:0000259" key="7">
    <source>
        <dbReference type="Pfam" id="PF17827"/>
    </source>
</evidence>
<feature type="domain" description="Methyltransferase small" evidence="6">
    <location>
        <begin position="104"/>
        <end position="190"/>
    </location>
</feature>
<dbReference type="Gene3D" id="3.40.50.150">
    <property type="entry name" value="Vaccinia Virus protein VP39"/>
    <property type="match status" value="1"/>
</dbReference>
<dbReference type="PANTHER" id="PTHR18895">
    <property type="entry name" value="HEMK METHYLTRANSFERASE"/>
    <property type="match status" value="1"/>
</dbReference>
<dbReference type="InterPro" id="IPR002052">
    <property type="entry name" value="DNA_methylase_N6_adenine_CS"/>
</dbReference>
<feature type="domain" description="Release factor glutamine methyltransferase N-terminal" evidence="7">
    <location>
        <begin position="5"/>
        <end position="75"/>
    </location>
</feature>
<dbReference type="InterPro" id="IPR007848">
    <property type="entry name" value="Small_mtfrase_dom"/>
</dbReference>
<evidence type="ECO:0000256" key="1">
    <source>
        <dbReference type="ARBA" id="ARBA00022603"/>
    </source>
</evidence>
<dbReference type="RefSeq" id="WP_007050983.1">
    <property type="nucleotide sequence ID" value="NZ_CABKNJ010000001.1"/>
</dbReference>
<dbReference type="InterPro" id="IPR029063">
    <property type="entry name" value="SAM-dependent_MTases_sf"/>
</dbReference>
<dbReference type="Pfam" id="PF05175">
    <property type="entry name" value="MTS"/>
    <property type="match status" value="1"/>
</dbReference>
<keyword evidence="2 5" id="KW-0808">Transferase</keyword>
<dbReference type="InterPro" id="IPR019874">
    <property type="entry name" value="RF_methyltr_PrmC"/>
</dbReference>